<dbReference type="InterPro" id="IPR015422">
    <property type="entry name" value="PyrdxlP-dep_Trfase_small"/>
</dbReference>
<accession>A0A0D2I0X9</accession>
<dbReference type="GeneID" id="27702058"/>
<dbReference type="Proteomes" id="UP000053789">
    <property type="component" value="Unassembled WGS sequence"/>
</dbReference>
<evidence type="ECO:0000313" key="1">
    <source>
        <dbReference type="EMBL" id="KIW90484.1"/>
    </source>
</evidence>
<dbReference type="Gene3D" id="3.90.1150.10">
    <property type="entry name" value="Aspartate Aminotransferase, domain 1"/>
    <property type="match status" value="1"/>
</dbReference>
<reference evidence="1" key="1">
    <citation type="submission" date="2015-01" db="EMBL/GenBank/DDBJ databases">
        <title>The Genome Sequence of Cladophialophora bantiana CBS 173.52.</title>
        <authorList>
            <consortium name="The Broad Institute Genomics Platform"/>
            <person name="Cuomo C."/>
            <person name="de Hoog S."/>
            <person name="Gorbushina A."/>
            <person name="Stielow B."/>
            <person name="Teixiera M."/>
            <person name="Abouelleil A."/>
            <person name="Chapman S.B."/>
            <person name="Priest M."/>
            <person name="Young S.K."/>
            <person name="Wortman J."/>
            <person name="Nusbaum C."/>
            <person name="Birren B."/>
        </authorList>
    </citation>
    <scope>NUCLEOTIDE SEQUENCE [LARGE SCALE GENOMIC DNA]</scope>
    <source>
        <strain evidence="1">CBS 173.52</strain>
    </source>
</reference>
<dbReference type="EMBL" id="KN846993">
    <property type="protein sequence ID" value="KIW90484.1"/>
    <property type="molecule type" value="Genomic_DNA"/>
</dbReference>
<dbReference type="AlphaFoldDB" id="A0A0D2I0X9"/>
<proteinExistence type="predicted"/>
<dbReference type="RefSeq" id="XP_016617153.1">
    <property type="nucleotide sequence ID" value="XM_016766855.1"/>
</dbReference>
<keyword evidence="2" id="KW-1185">Reference proteome</keyword>
<dbReference type="OrthoDB" id="7042322at2759"/>
<sequence length="106" mass="11463">MPEAGYIPQRALSKFAPSAGPDLHAVHAHCFCNQYDPTSNPGGIVALAIAENKLMRDEICAHVNAHTAINQTCPRALRRRYGARLRRGGSLLRSCLAPIQCLGVTN</sequence>
<dbReference type="HOGENOM" id="CLU_2222976_0_0_1"/>
<protein>
    <submittedName>
        <fullName evidence="1">Uncharacterized protein</fullName>
    </submittedName>
</protein>
<gene>
    <name evidence="1" type="ORF">Z519_09130</name>
</gene>
<dbReference type="VEuPathDB" id="FungiDB:Z519_09130"/>
<evidence type="ECO:0000313" key="2">
    <source>
        <dbReference type="Proteomes" id="UP000053789"/>
    </source>
</evidence>
<organism evidence="1 2">
    <name type="scientific">Cladophialophora bantiana (strain ATCC 10958 / CBS 173.52 / CDC B-1940 / NIH 8579)</name>
    <name type="common">Xylohypha bantiana</name>
    <dbReference type="NCBI Taxonomy" id="1442370"/>
    <lineage>
        <taxon>Eukaryota</taxon>
        <taxon>Fungi</taxon>
        <taxon>Dikarya</taxon>
        <taxon>Ascomycota</taxon>
        <taxon>Pezizomycotina</taxon>
        <taxon>Eurotiomycetes</taxon>
        <taxon>Chaetothyriomycetidae</taxon>
        <taxon>Chaetothyriales</taxon>
        <taxon>Herpotrichiellaceae</taxon>
        <taxon>Cladophialophora</taxon>
    </lineage>
</organism>
<name>A0A0D2I0X9_CLAB1</name>